<evidence type="ECO:0000313" key="3">
    <source>
        <dbReference type="EMBL" id="MDG4719125.1"/>
    </source>
</evidence>
<dbReference type="Pfam" id="PF14760">
    <property type="entry name" value="Rnk_N"/>
    <property type="match status" value="1"/>
</dbReference>
<evidence type="ECO:0000259" key="2">
    <source>
        <dbReference type="Pfam" id="PF14760"/>
    </source>
</evidence>
<evidence type="ECO:0000259" key="1">
    <source>
        <dbReference type="Pfam" id="PF01272"/>
    </source>
</evidence>
<organism evidence="3 4">
    <name type="scientific">Thalassospira aquimaris</name>
    <dbReference type="NCBI Taxonomy" id="3037796"/>
    <lineage>
        <taxon>Bacteria</taxon>
        <taxon>Pseudomonadati</taxon>
        <taxon>Pseudomonadota</taxon>
        <taxon>Alphaproteobacteria</taxon>
        <taxon>Rhodospirillales</taxon>
        <taxon>Thalassospiraceae</taxon>
        <taxon>Thalassospira</taxon>
    </lineage>
</organism>
<dbReference type="GO" id="GO:0016301">
    <property type="term" value="F:kinase activity"/>
    <property type="evidence" value="ECO:0007669"/>
    <property type="project" value="UniProtKB-KW"/>
</dbReference>
<sequence length="152" mass="16750">MNTQTSIPDTPHTTDPDVYIDRAIADQLENLAYANMARNPLAANRLLEEIDRAVIVNSTELSSDIVTIGSEVTFRDNATGNMQTVILTMPTDADITTHRISIMTPIGAALIGIRKGETIWWQTMDNEVRELTIHDVVSNNHDRGVPNGAVPR</sequence>
<reference evidence="3 4" key="1">
    <citation type="submission" date="2023-03" db="EMBL/GenBank/DDBJ databases">
        <title>Strain FZY0004 represents a novel species in the genus Thalassospira isolated from seawater.</title>
        <authorList>
            <person name="Fu Z.-Y."/>
        </authorList>
    </citation>
    <scope>NUCLEOTIDE SEQUENCE [LARGE SCALE GENOMIC DNA]</scope>
    <source>
        <strain evidence="3 4">FZY0004</strain>
    </source>
</reference>
<comment type="caution">
    <text evidence="3">The sequence shown here is derived from an EMBL/GenBank/DDBJ whole genome shotgun (WGS) entry which is preliminary data.</text>
</comment>
<protein>
    <submittedName>
        <fullName evidence="3">Nucleoside diphosphate kinase regulator</fullName>
    </submittedName>
</protein>
<dbReference type="InterPro" id="IPR036953">
    <property type="entry name" value="GreA/GreB_C_sf"/>
</dbReference>
<name>A0ABT6GAK9_9PROT</name>
<dbReference type="PANTHER" id="PTHR30437:SF5">
    <property type="entry name" value="REGULATOR OF NUCLEOSIDE DIPHOSPHATE KINASE"/>
    <property type="match status" value="1"/>
</dbReference>
<dbReference type="Proteomes" id="UP001529180">
    <property type="component" value="Unassembled WGS sequence"/>
</dbReference>
<keyword evidence="4" id="KW-1185">Reference proteome</keyword>
<dbReference type="InterPro" id="IPR029462">
    <property type="entry name" value="Rnk_N"/>
</dbReference>
<dbReference type="SUPFAM" id="SSF54534">
    <property type="entry name" value="FKBP-like"/>
    <property type="match status" value="1"/>
</dbReference>
<dbReference type="InterPro" id="IPR001437">
    <property type="entry name" value="Tscrpt_elong_fac_GreA/B_C"/>
</dbReference>
<feature type="domain" description="Regulator of nucleoside diphosphate kinase N-terminal" evidence="2">
    <location>
        <begin position="16"/>
        <end position="56"/>
    </location>
</feature>
<dbReference type="PANTHER" id="PTHR30437">
    <property type="entry name" value="TRANSCRIPTION ELONGATION FACTOR GREA"/>
    <property type="match status" value="1"/>
</dbReference>
<keyword evidence="3" id="KW-0418">Kinase</keyword>
<gene>
    <name evidence="3" type="primary">rnk</name>
    <name evidence="3" type="ORF">P7680_08940</name>
</gene>
<dbReference type="InterPro" id="IPR023459">
    <property type="entry name" value="Tscrpt_elong_fac_GreA/B_fam"/>
</dbReference>
<dbReference type="Gene3D" id="3.10.50.30">
    <property type="entry name" value="Transcription elongation factor, GreA/GreB, C-terminal domain"/>
    <property type="match status" value="1"/>
</dbReference>
<dbReference type="RefSeq" id="WP_114102307.1">
    <property type="nucleotide sequence ID" value="NZ_JARSBO010000004.1"/>
</dbReference>
<dbReference type="EMBL" id="JARSBO010000004">
    <property type="protein sequence ID" value="MDG4719125.1"/>
    <property type="molecule type" value="Genomic_DNA"/>
</dbReference>
<feature type="domain" description="Transcription elongation factor GreA/GreB C-terminal" evidence="1">
    <location>
        <begin position="62"/>
        <end position="136"/>
    </location>
</feature>
<dbReference type="Pfam" id="PF01272">
    <property type="entry name" value="GreA_GreB"/>
    <property type="match status" value="1"/>
</dbReference>
<evidence type="ECO:0000313" key="4">
    <source>
        <dbReference type="Proteomes" id="UP001529180"/>
    </source>
</evidence>
<keyword evidence="3" id="KW-0808">Transferase</keyword>
<proteinExistence type="predicted"/>
<accession>A0ABT6GAK9</accession>
<dbReference type="NCBIfam" id="NF004396">
    <property type="entry name" value="PRK05753.1"/>
    <property type="match status" value="1"/>
</dbReference>